<gene>
    <name evidence="1" type="ORF">HX837_08405</name>
</gene>
<evidence type="ECO:0000313" key="1">
    <source>
        <dbReference type="EMBL" id="NWJ44201.1"/>
    </source>
</evidence>
<organism evidence="1 2">
    <name type="scientific">Marine Group I thaumarchaeote</name>
    <dbReference type="NCBI Taxonomy" id="2511932"/>
    <lineage>
        <taxon>Archaea</taxon>
        <taxon>Nitrososphaerota</taxon>
        <taxon>Marine Group I</taxon>
    </lineage>
</organism>
<dbReference type="Proteomes" id="UP000523105">
    <property type="component" value="Unassembled WGS sequence"/>
</dbReference>
<dbReference type="EMBL" id="JACASV010000142">
    <property type="protein sequence ID" value="NWJ44201.1"/>
    <property type="molecule type" value="Genomic_DNA"/>
</dbReference>
<proteinExistence type="predicted"/>
<comment type="caution">
    <text evidence="1">The sequence shown here is derived from an EMBL/GenBank/DDBJ whole genome shotgun (WGS) entry which is preliminary data.</text>
</comment>
<dbReference type="AlphaFoldDB" id="A0A7K4MRL7"/>
<name>A0A7K4MRL7_9ARCH</name>
<sequence>MSHNSLTHYYETSFALMQHHKYSITDLENMMPWELEIYTGLLINFLKEEKEQLETERRKMKNNNNL</sequence>
<evidence type="ECO:0000313" key="2">
    <source>
        <dbReference type="Proteomes" id="UP000523105"/>
    </source>
</evidence>
<reference evidence="1 2" key="1">
    <citation type="journal article" date="2019" name="Environ. Microbiol.">
        <title>Genomics insights into ecotype formation of ammonia-oxidizing archaea in the deep ocean.</title>
        <authorList>
            <person name="Wang Y."/>
            <person name="Huang J.M."/>
            <person name="Cui G.J."/>
            <person name="Nunoura T."/>
            <person name="Takaki Y."/>
            <person name="Li W.L."/>
            <person name="Li J."/>
            <person name="Gao Z.M."/>
            <person name="Takai K."/>
            <person name="Zhang A.Q."/>
            <person name="Stepanauskas R."/>
        </authorList>
    </citation>
    <scope>NUCLEOTIDE SEQUENCE [LARGE SCALE GENOMIC DNA]</scope>
    <source>
        <strain evidence="1 2">L15b</strain>
    </source>
</reference>
<protein>
    <submittedName>
        <fullName evidence="1">Uncharacterized protein</fullName>
    </submittedName>
</protein>
<accession>A0A7K4MRL7</accession>